<dbReference type="InterPro" id="IPR002241">
    <property type="entry name" value="Glyco_hydro_27"/>
</dbReference>
<feature type="signal peptide" evidence="14">
    <location>
        <begin position="1"/>
        <end position="17"/>
    </location>
</feature>
<evidence type="ECO:0000256" key="1">
    <source>
        <dbReference type="ARBA" id="ARBA00001255"/>
    </source>
</evidence>
<dbReference type="InterPro" id="IPR013785">
    <property type="entry name" value="Aldolase_TIM"/>
</dbReference>
<evidence type="ECO:0000256" key="2">
    <source>
        <dbReference type="ARBA" id="ARBA00004613"/>
    </source>
</evidence>
<proteinExistence type="inferred from homology"/>
<comment type="catalytic activity">
    <reaction evidence="1 13">
        <text>Hydrolysis of terminal, non-reducing alpha-D-galactose residues in alpha-D-galactosides, including galactose oligosaccharides, galactomannans and galactolipids.</text>
        <dbReference type="EC" id="3.2.1.22"/>
    </reaction>
</comment>
<evidence type="ECO:0000256" key="12">
    <source>
        <dbReference type="ARBA" id="ARBA00023326"/>
    </source>
</evidence>
<dbReference type="CDD" id="cd14792">
    <property type="entry name" value="GH27"/>
    <property type="match status" value="1"/>
</dbReference>
<evidence type="ECO:0000256" key="8">
    <source>
        <dbReference type="ARBA" id="ARBA00023157"/>
    </source>
</evidence>
<dbReference type="FunFam" id="3.20.20.70:FF:000197">
    <property type="entry name" value="Alpha-galactosidase"/>
    <property type="match status" value="1"/>
</dbReference>
<keyword evidence="12" id="KW-0624">Polysaccharide degradation</keyword>
<keyword evidence="6 14" id="KW-0732">Signal</keyword>
<dbReference type="SUPFAM" id="SSF51445">
    <property type="entry name" value="(Trans)glycosidases"/>
    <property type="match status" value="1"/>
</dbReference>
<reference evidence="16 17" key="1">
    <citation type="submission" date="2021-11" db="EMBL/GenBank/DDBJ databases">
        <title>Black yeast isolated from Biological Soil Crust.</title>
        <authorList>
            <person name="Kurbessoian T."/>
        </authorList>
    </citation>
    <scope>NUCLEOTIDE SEQUENCE [LARGE SCALE GENOMIC DNA]</scope>
    <source>
        <strain evidence="16 17">CCFEE 5522</strain>
    </source>
</reference>
<comment type="subcellular location">
    <subcellularLocation>
        <location evidence="2">Secreted</location>
    </subcellularLocation>
</comment>
<dbReference type="FunFam" id="2.60.40.1180:FF:000008">
    <property type="entry name" value="Alpha-galactosidase"/>
    <property type="match status" value="1"/>
</dbReference>
<evidence type="ECO:0000256" key="13">
    <source>
        <dbReference type="RuleBase" id="RU361168"/>
    </source>
</evidence>
<evidence type="ECO:0000256" key="6">
    <source>
        <dbReference type="ARBA" id="ARBA00022729"/>
    </source>
</evidence>
<evidence type="ECO:0000256" key="11">
    <source>
        <dbReference type="ARBA" id="ARBA00023295"/>
    </source>
</evidence>
<comment type="caution">
    <text evidence="16">The sequence shown here is derived from an EMBL/GenBank/DDBJ whole genome shotgun (WGS) entry which is preliminary data.</text>
</comment>
<keyword evidence="11 13" id="KW-0326">Glycosidase</keyword>
<organism evidence="16 17">
    <name type="scientific">Oleoguttula mirabilis</name>
    <dbReference type="NCBI Taxonomy" id="1507867"/>
    <lineage>
        <taxon>Eukaryota</taxon>
        <taxon>Fungi</taxon>
        <taxon>Dikarya</taxon>
        <taxon>Ascomycota</taxon>
        <taxon>Pezizomycotina</taxon>
        <taxon>Dothideomycetes</taxon>
        <taxon>Dothideomycetidae</taxon>
        <taxon>Mycosphaerellales</taxon>
        <taxon>Teratosphaeriaceae</taxon>
        <taxon>Oleoguttula</taxon>
    </lineage>
</organism>
<evidence type="ECO:0000256" key="7">
    <source>
        <dbReference type="ARBA" id="ARBA00022801"/>
    </source>
</evidence>
<evidence type="ECO:0000313" key="16">
    <source>
        <dbReference type="EMBL" id="KAK4549533.1"/>
    </source>
</evidence>
<dbReference type="PRINTS" id="PR00740">
    <property type="entry name" value="GLHYDRLASE27"/>
</dbReference>
<name>A0AAV9JVE0_9PEZI</name>
<protein>
    <recommendedName>
        <fullName evidence="4 13">Alpha-galactosidase</fullName>
        <ecNumber evidence="4 13">3.2.1.22</ecNumber>
    </recommendedName>
    <alternativeName>
        <fullName evidence="13">Melibiase</fullName>
    </alternativeName>
</protein>
<comment type="similarity">
    <text evidence="3 13">Belongs to the glycosyl hydrolase 27 family.</text>
</comment>
<dbReference type="GO" id="GO:0005576">
    <property type="term" value="C:extracellular region"/>
    <property type="evidence" value="ECO:0007669"/>
    <property type="project" value="UniProtKB-SubCell"/>
</dbReference>
<dbReference type="SUPFAM" id="SSF51011">
    <property type="entry name" value="Glycosyl hydrolase domain"/>
    <property type="match status" value="1"/>
</dbReference>
<dbReference type="Gene3D" id="2.60.40.1180">
    <property type="entry name" value="Golgi alpha-mannosidase II"/>
    <property type="match status" value="1"/>
</dbReference>
<evidence type="ECO:0000256" key="10">
    <source>
        <dbReference type="ARBA" id="ARBA00023277"/>
    </source>
</evidence>
<evidence type="ECO:0000256" key="3">
    <source>
        <dbReference type="ARBA" id="ARBA00009743"/>
    </source>
</evidence>
<dbReference type="Gene3D" id="3.20.20.70">
    <property type="entry name" value="Aldolase class I"/>
    <property type="match status" value="1"/>
</dbReference>
<keyword evidence="10" id="KW-0119">Carbohydrate metabolism</keyword>
<keyword evidence="9" id="KW-0325">Glycoprotein</keyword>
<keyword evidence="17" id="KW-1185">Reference proteome</keyword>
<evidence type="ECO:0000313" key="17">
    <source>
        <dbReference type="Proteomes" id="UP001324427"/>
    </source>
</evidence>
<accession>A0AAV9JVE0</accession>
<gene>
    <name evidence="16" type="ORF">LTR36_006530</name>
</gene>
<dbReference type="InterPro" id="IPR041233">
    <property type="entry name" value="Melibiase_C"/>
</dbReference>
<dbReference type="GO" id="GO:0000272">
    <property type="term" value="P:polysaccharide catabolic process"/>
    <property type="evidence" value="ECO:0007669"/>
    <property type="project" value="UniProtKB-KW"/>
</dbReference>
<evidence type="ECO:0000256" key="14">
    <source>
        <dbReference type="SAM" id="SignalP"/>
    </source>
</evidence>
<feature type="domain" description="Alpha galactosidase C-terminal" evidence="15">
    <location>
        <begin position="331"/>
        <end position="404"/>
    </location>
</feature>
<dbReference type="AlphaFoldDB" id="A0AAV9JVE0"/>
<dbReference type="InterPro" id="IPR013780">
    <property type="entry name" value="Glyco_hydro_b"/>
</dbReference>
<evidence type="ECO:0000256" key="9">
    <source>
        <dbReference type="ARBA" id="ARBA00023180"/>
    </source>
</evidence>
<evidence type="ECO:0000259" key="15">
    <source>
        <dbReference type="Pfam" id="PF17801"/>
    </source>
</evidence>
<keyword evidence="8 13" id="KW-1015">Disulfide bond</keyword>
<dbReference type="InterPro" id="IPR017853">
    <property type="entry name" value="GH"/>
</dbReference>
<dbReference type="Pfam" id="PF16499">
    <property type="entry name" value="Melibiase_2"/>
    <property type="match status" value="1"/>
</dbReference>
<evidence type="ECO:0000256" key="4">
    <source>
        <dbReference type="ARBA" id="ARBA00012755"/>
    </source>
</evidence>
<dbReference type="GO" id="GO:0004557">
    <property type="term" value="F:alpha-galactosidase activity"/>
    <property type="evidence" value="ECO:0007669"/>
    <property type="project" value="UniProtKB-EC"/>
</dbReference>
<dbReference type="Pfam" id="PF17801">
    <property type="entry name" value="Melibiase_C"/>
    <property type="match status" value="1"/>
</dbReference>
<keyword evidence="7 13" id="KW-0378">Hydrolase</keyword>
<dbReference type="PANTHER" id="PTHR11452:SF75">
    <property type="entry name" value="ALPHA-GALACTOSIDASE MEL1"/>
    <property type="match status" value="1"/>
</dbReference>
<dbReference type="PANTHER" id="PTHR11452">
    <property type="entry name" value="ALPHA-GALACTOSIDASE/ALPHA-N-ACETYLGALACTOSAMINIDASE"/>
    <property type="match status" value="1"/>
</dbReference>
<dbReference type="Proteomes" id="UP001324427">
    <property type="component" value="Unassembled WGS sequence"/>
</dbReference>
<feature type="chain" id="PRO_5043956434" description="Alpha-galactosidase" evidence="14">
    <location>
        <begin position="18"/>
        <end position="664"/>
    </location>
</feature>
<dbReference type="EMBL" id="JAVFHQ010000004">
    <property type="protein sequence ID" value="KAK4549533.1"/>
    <property type="molecule type" value="Genomic_DNA"/>
</dbReference>
<sequence>MASILSWMLAVAALTRAAPSRLVKRLDNGLGLTPPMGWDSYNHYSCSPNQSIIESNAKAMVDFGLADLGYHYVVTDCGWTVPERTANGTLTWNATLFPGGFPAMGEYIHDLGLGFGVYSDAGVQMCMTGLPNQTGSLYHEQTDADTFAAWGADLLKYDNCYSSQAHGYPDADYNPVVSPQPRFETMRDALNATGREILYQICEWGVDFPSAWAPALGNSWRITNDIIPDWRTVFRQLNQFVPSAGDAAPGRWPDLDMLEVGNDIFTEPEEQTHFSLWAIAKSPLVLGGALNDTLTTIKQSSLSILSNEDVIGYNQDSLGKAANLTRRYTDAGLDVWAGPLSGGRTVAALLNWNNETVTGTLNLPDVGLQSAGTAKDVWNNTTATNVVTSYVAPIAAHGLLLLELGDTTPAGTYPAERCGRTHSQGVTFSRVYGLTDSAAYTLSIRTEGGDGGEEIMVTSSASGKATKAKVSDGSATVAITLSAGSNNTITLQTASRVSFIKVAPPRGTFYPSTAFAVSGTAAHYNCTPGLCAPVGSKITDVTQNGGASISVPQNSSPGSSRYVEITYINNDVALSTSWTTGTNSRNITVAVNGATPARLEVPLSGRSSELFSPMNGWGDPATLGMLVHGFGSGGDGEDMVVVSNANGDAGVQPYGADFVGLRII</sequence>
<keyword evidence="5" id="KW-0964">Secreted</keyword>
<dbReference type="EC" id="3.2.1.22" evidence="4 13"/>
<evidence type="ECO:0000256" key="5">
    <source>
        <dbReference type="ARBA" id="ARBA00022525"/>
    </source>
</evidence>